<organism evidence="1 2">
    <name type="scientific">Leucogyrophana mollusca</name>
    <dbReference type="NCBI Taxonomy" id="85980"/>
    <lineage>
        <taxon>Eukaryota</taxon>
        <taxon>Fungi</taxon>
        <taxon>Dikarya</taxon>
        <taxon>Basidiomycota</taxon>
        <taxon>Agaricomycotina</taxon>
        <taxon>Agaricomycetes</taxon>
        <taxon>Agaricomycetidae</taxon>
        <taxon>Boletales</taxon>
        <taxon>Boletales incertae sedis</taxon>
        <taxon>Leucogyrophana</taxon>
    </lineage>
</organism>
<evidence type="ECO:0000313" key="1">
    <source>
        <dbReference type="EMBL" id="KAH7923547.1"/>
    </source>
</evidence>
<comment type="caution">
    <text evidence="1">The sequence shown here is derived from an EMBL/GenBank/DDBJ whole genome shotgun (WGS) entry which is preliminary data.</text>
</comment>
<proteinExistence type="predicted"/>
<dbReference type="EMBL" id="MU266449">
    <property type="protein sequence ID" value="KAH7923547.1"/>
    <property type="molecule type" value="Genomic_DNA"/>
</dbReference>
<keyword evidence="2" id="KW-1185">Reference proteome</keyword>
<evidence type="ECO:0000313" key="2">
    <source>
        <dbReference type="Proteomes" id="UP000790709"/>
    </source>
</evidence>
<protein>
    <submittedName>
        <fullName evidence="1">Uncharacterized protein</fullName>
    </submittedName>
</protein>
<reference evidence="1" key="1">
    <citation type="journal article" date="2021" name="New Phytol.">
        <title>Evolutionary innovations through gain and loss of genes in the ectomycorrhizal Boletales.</title>
        <authorList>
            <person name="Wu G."/>
            <person name="Miyauchi S."/>
            <person name="Morin E."/>
            <person name="Kuo A."/>
            <person name="Drula E."/>
            <person name="Varga T."/>
            <person name="Kohler A."/>
            <person name="Feng B."/>
            <person name="Cao Y."/>
            <person name="Lipzen A."/>
            <person name="Daum C."/>
            <person name="Hundley H."/>
            <person name="Pangilinan J."/>
            <person name="Johnson J."/>
            <person name="Barry K."/>
            <person name="LaButti K."/>
            <person name="Ng V."/>
            <person name="Ahrendt S."/>
            <person name="Min B."/>
            <person name="Choi I.G."/>
            <person name="Park H."/>
            <person name="Plett J.M."/>
            <person name="Magnuson J."/>
            <person name="Spatafora J.W."/>
            <person name="Nagy L.G."/>
            <person name="Henrissat B."/>
            <person name="Grigoriev I.V."/>
            <person name="Yang Z.L."/>
            <person name="Xu J."/>
            <person name="Martin F.M."/>
        </authorList>
    </citation>
    <scope>NUCLEOTIDE SEQUENCE</scope>
    <source>
        <strain evidence="1">KUC20120723A-06</strain>
    </source>
</reference>
<name>A0ACB8BDM4_9AGAM</name>
<gene>
    <name evidence="1" type="ORF">BV22DRAFT_1068544</name>
</gene>
<sequence>MSTTNAEPTTELKAAPKPKSGVRVALEYTGIPPSWLDKRPKLPSRNWLIFLTVTTSVASYYIYDRRECKRIRRSYAERVEHLAQEPLASSDMPRKVTVYGCKWPGDEEYDRSMKYFRKYVKPVLVAAAVDYEMVNGRRFGDLANRIADEIKERRRVEAGVEEPPQILMQLPNQPTPEMRRQRVLDGGIVLVGRHTFKEFMTGLKRGWTDSMEKTDREESLAQELASDGRFDEPAEPDDNLGEMDGEPIPTQSRLPSSRNAALFSPIQVPPPGSSAGSQQTSSVPSYLDTPPATIPPLPPLLLVPFINHIGFKQMPRMIWGFFNERHKVRAGSEAGYRLVMKQTRPFAAPNPLNTSLSEMEESAQSTQPESSTQGGDLDFGLDAEPYYHKFFTPEEIEKARKGYYEGLPAKLEVARTLARGTREPTKEEMSHPPPTEVELRAERLKKEMRWRGDLGGWDILKPGQPVAWDDRFTNALRVFEEPSPYVDVSVGNSTDN</sequence>
<accession>A0ACB8BDM4</accession>
<dbReference type="Proteomes" id="UP000790709">
    <property type="component" value="Unassembled WGS sequence"/>
</dbReference>